<evidence type="ECO:0000313" key="2">
    <source>
        <dbReference type="Proteomes" id="UP000499080"/>
    </source>
</evidence>
<comment type="caution">
    <text evidence="1">The sequence shown here is derived from an EMBL/GenBank/DDBJ whole genome shotgun (WGS) entry which is preliminary data.</text>
</comment>
<proteinExistence type="predicted"/>
<gene>
    <name evidence="1" type="ORF">AVEN_238247_1</name>
</gene>
<accession>A0A4Y2N7Q3</accession>
<name>A0A4Y2N7Q3_ARAVE</name>
<protein>
    <submittedName>
        <fullName evidence="1">Uncharacterized protein</fullName>
    </submittedName>
</protein>
<evidence type="ECO:0000313" key="1">
    <source>
        <dbReference type="EMBL" id="GBN33866.1"/>
    </source>
</evidence>
<sequence>MTADTTASSTEAGFQVANHLVTARPVLSLVEGSKAPPLIYPQGKRVSAYLSGGHSYMNSRCPPGGVSPEYLQTPLPGRYAIGFQLLCRDVPSLRNVVMQMNMNTRITHEPITVMAAVTVEFVLNRINIRNTPTPAATNSSTQKKLRHSLISEDSLIRATCLTTSALRNLKKSEKKG</sequence>
<dbReference type="Proteomes" id="UP000499080">
    <property type="component" value="Unassembled WGS sequence"/>
</dbReference>
<keyword evidence="2" id="KW-1185">Reference proteome</keyword>
<dbReference type="AlphaFoldDB" id="A0A4Y2N7Q3"/>
<organism evidence="1 2">
    <name type="scientific">Araneus ventricosus</name>
    <name type="common">Orbweaver spider</name>
    <name type="synonym">Epeira ventricosa</name>
    <dbReference type="NCBI Taxonomy" id="182803"/>
    <lineage>
        <taxon>Eukaryota</taxon>
        <taxon>Metazoa</taxon>
        <taxon>Ecdysozoa</taxon>
        <taxon>Arthropoda</taxon>
        <taxon>Chelicerata</taxon>
        <taxon>Arachnida</taxon>
        <taxon>Araneae</taxon>
        <taxon>Araneomorphae</taxon>
        <taxon>Entelegynae</taxon>
        <taxon>Araneoidea</taxon>
        <taxon>Araneidae</taxon>
        <taxon>Araneus</taxon>
    </lineage>
</organism>
<dbReference type="EMBL" id="BGPR01008441">
    <property type="protein sequence ID" value="GBN33866.1"/>
    <property type="molecule type" value="Genomic_DNA"/>
</dbReference>
<reference evidence="1 2" key="1">
    <citation type="journal article" date="2019" name="Sci. Rep.">
        <title>Orb-weaving spider Araneus ventricosus genome elucidates the spidroin gene catalogue.</title>
        <authorList>
            <person name="Kono N."/>
            <person name="Nakamura H."/>
            <person name="Ohtoshi R."/>
            <person name="Moran D.A.P."/>
            <person name="Shinohara A."/>
            <person name="Yoshida Y."/>
            <person name="Fujiwara M."/>
            <person name="Mori M."/>
            <person name="Tomita M."/>
            <person name="Arakawa K."/>
        </authorList>
    </citation>
    <scope>NUCLEOTIDE SEQUENCE [LARGE SCALE GENOMIC DNA]</scope>
</reference>